<evidence type="ECO:0000259" key="2">
    <source>
        <dbReference type="Pfam" id="PF25954"/>
    </source>
</evidence>
<feature type="domain" description="CzcB-like barrel-sandwich hybrid" evidence="3">
    <location>
        <begin position="86"/>
        <end position="213"/>
    </location>
</feature>
<proteinExistence type="inferred from homology"/>
<dbReference type="Gene3D" id="2.40.50.100">
    <property type="match status" value="1"/>
</dbReference>
<dbReference type="InterPro" id="IPR058647">
    <property type="entry name" value="BSH_CzcB-like"/>
</dbReference>
<dbReference type="SUPFAM" id="SSF111369">
    <property type="entry name" value="HlyD-like secretion proteins"/>
    <property type="match status" value="1"/>
</dbReference>
<dbReference type="Gene3D" id="2.40.420.20">
    <property type="match status" value="1"/>
</dbReference>
<protein>
    <submittedName>
        <fullName evidence="4">RND family efflux transporter MFP subunit</fullName>
    </submittedName>
</protein>
<dbReference type="InterPro" id="IPR058792">
    <property type="entry name" value="Beta-barrel_RND_2"/>
</dbReference>
<dbReference type="OrthoDB" id="9806939at2"/>
<dbReference type="AlphaFoldDB" id="A0A7W9BSA6"/>
<dbReference type="InterPro" id="IPR006143">
    <property type="entry name" value="RND_pump_MFP"/>
</dbReference>
<comment type="caution">
    <text evidence="4">The sequence shown here is derived from an EMBL/GenBank/DDBJ whole genome shotgun (WGS) entry which is preliminary data.</text>
</comment>
<evidence type="ECO:0000313" key="5">
    <source>
        <dbReference type="Proteomes" id="UP000546701"/>
    </source>
</evidence>
<keyword evidence="5" id="KW-1185">Reference proteome</keyword>
<dbReference type="NCBIfam" id="TIGR01730">
    <property type="entry name" value="RND_mfp"/>
    <property type="match status" value="1"/>
</dbReference>
<evidence type="ECO:0000256" key="1">
    <source>
        <dbReference type="ARBA" id="ARBA00009477"/>
    </source>
</evidence>
<organism evidence="4 5">
    <name type="scientific">Sphingomonas prati</name>
    <dbReference type="NCBI Taxonomy" id="1843237"/>
    <lineage>
        <taxon>Bacteria</taxon>
        <taxon>Pseudomonadati</taxon>
        <taxon>Pseudomonadota</taxon>
        <taxon>Alphaproteobacteria</taxon>
        <taxon>Sphingomonadales</taxon>
        <taxon>Sphingomonadaceae</taxon>
        <taxon>Sphingomonas</taxon>
    </lineage>
</organism>
<dbReference type="Gene3D" id="2.40.30.170">
    <property type="match status" value="1"/>
</dbReference>
<dbReference type="Proteomes" id="UP000546701">
    <property type="component" value="Unassembled WGS sequence"/>
</dbReference>
<accession>A0A7W9BSA6</accession>
<feature type="domain" description="CusB-like beta-barrel" evidence="2">
    <location>
        <begin position="221"/>
        <end position="291"/>
    </location>
</feature>
<dbReference type="GO" id="GO:0015562">
    <property type="term" value="F:efflux transmembrane transporter activity"/>
    <property type="evidence" value="ECO:0007669"/>
    <property type="project" value="TreeGrafter"/>
</dbReference>
<gene>
    <name evidence="4" type="ORF">FHS99_001549</name>
</gene>
<reference evidence="4 5" key="1">
    <citation type="submission" date="2020-08" db="EMBL/GenBank/DDBJ databases">
        <title>Genomic Encyclopedia of Type Strains, Phase IV (KMG-IV): sequencing the most valuable type-strain genomes for metagenomic binning, comparative biology and taxonomic classification.</title>
        <authorList>
            <person name="Goeker M."/>
        </authorList>
    </citation>
    <scope>NUCLEOTIDE SEQUENCE [LARGE SCALE GENOMIC DNA]</scope>
    <source>
        <strain evidence="4 5">DSM 103336</strain>
    </source>
</reference>
<dbReference type="Gene3D" id="1.10.287.470">
    <property type="entry name" value="Helix hairpin bin"/>
    <property type="match status" value="1"/>
</dbReference>
<dbReference type="Pfam" id="PF25954">
    <property type="entry name" value="Beta-barrel_RND_2"/>
    <property type="match status" value="1"/>
</dbReference>
<dbReference type="Pfam" id="PF25973">
    <property type="entry name" value="BSH_CzcB"/>
    <property type="match status" value="1"/>
</dbReference>
<name>A0A7W9BSA6_9SPHN</name>
<sequence length="375" mass="39220">MTHHEVCGVRRLAGRPPRLLARIAMPRPAPAWVIVMASAIASCGPADRAVPTPADAGALPVRVATARQSGPTTQIVAIGTVARQREANLAFRLPGVITVLTVDDGDRVERGDLLSRIDATDLSARLASARAEAQRADRTAARFASLAATGAIARSLYEDQRTIARQMREAEAVAAFEARSATLLAPASGTILRRVAQSGETVTAGQTVLRLADRTSPIIVRVPLPDADAQRVRPGSAATFRLNADTPLLRGHVSRIGGSTSSSTATRSVEVTLDAADGLESGMIGTVFIAGSQPRRSGEVRLPAEALAFDDGGHSAVFVARGRPVRAVSRRVAFIRFDGNDVVIRGDGITAGMPVVTAGAGHVRDGQPLIVEDVP</sequence>
<dbReference type="GO" id="GO:1990281">
    <property type="term" value="C:efflux pump complex"/>
    <property type="evidence" value="ECO:0007669"/>
    <property type="project" value="TreeGrafter"/>
</dbReference>
<comment type="similarity">
    <text evidence="1">Belongs to the membrane fusion protein (MFP) (TC 8.A.1) family.</text>
</comment>
<dbReference type="RefSeq" id="WP_157176814.1">
    <property type="nucleotide sequence ID" value="NZ_BMJP01000002.1"/>
</dbReference>
<evidence type="ECO:0000313" key="4">
    <source>
        <dbReference type="EMBL" id="MBB5729071.1"/>
    </source>
</evidence>
<dbReference type="EMBL" id="JACIJR010000003">
    <property type="protein sequence ID" value="MBB5729071.1"/>
    <property type="molecule type" value="Genomic_DNA"/>
</dbReference>
<evidence type="ECO:0000259" key="3">
    <source>
        <dbReference type="Pfam" id="PF25973"/>
    </source>
</evidence>
<dbReference type="PANTHER" id="PTHR30469:SF18">
    <property type="entry name" value="RESISTANCE-NODULATION-CELL DIVISION (RND) EFFLUX MEMBRANE FUSION PROTEIN-RELATED"/>
    <property type="match status" value="1"/>
</dbReference>
<dbReference type="PANTHER" id="PTHR30469">
    <property type="entry name" value="MULTIDRUG RESISTANCE PROTEIN MDTA"/>
    <property type="match status" value="1"/>
</dbReference>